<proteinExistence type="predicted"/>
<gene>
    <name evidence="1" type="ORF">A3D54_03610</name>
</gene>
<evidence type="ECO:0000313" key="1">
    <source>
        <dbReference type="EMBL" id="OGF19116.1"/>
    </source>
</evidence>
<comment type="caution">
    <text evidence="1">The sequence shown here is derived from an EMBL/GenBank/DDBJ whole genome shotgun (WGS) entry which is preliminary data.</text>
</comment>
<organism evidence="1 2">
    <name type="scientific">Candidatus Falkowbacteria bacterium RIFCSPHIGHO2_02_FULL_45_15</name>
    <dbReference type="NCBI Taxonomy" id="1797987"/>
    <lineage>
        <taxon>Bacteria</taxon>
        <taxon>Candidatus Falkowiibacteriota</taxon>
    </lineage>
</organism>
<dbReference type="Proteomes" id="UP000177691">
    <property type="component" value="Unassembled WGS sequence"/>
</dbReference>
<protein>
    <submittedName>
        <fullName evidence="1">Uncharacterized protein</fullName>
    </submittedName>
</protein>
<accession>A0A1F5RXG7</accession>
<name>A0A1F5RXG7_9BACT</name>
<dbReference type="EMBL" id="MFFU01000028">
    <property type="protein sequence ID" value="OGF19116.1"/>
    <property type="molecule type" value="Genomic_DNA"/>
</dbReference>
<reference evidence="1 2" key="1">
    <citation type="journal article" date="2016" name="Nat. Commun.">
        <title>Thousands of microbial genomes shed light on interconnected biogeochemical processes in an aquifer system.</title>
        <authorList>
            <person name="Anantharaman K."/>
            <person name="Brown C.T."/>
            <person name="Hug L.A."/>
            <person name="Sharon I."/>
            <person name="Castelle C.J."/>
            <person name="Probst A.J."/>
            <person name="Thomas B.C."/>
            <person name="Singh A."/>
            <person name="Wilkins M.J."/>
            <person name="Karaoz U."/>
            <person name="Brodie E.L."/>
            <person name="Williams K.H."/>
            <person name="Hubbard S.S."/>
            <person name="Banfield J.F."/>
        </authorList>
    </citation>
    <scope>NUCLEOTIDE SEQUENCE [LARGE SCALE GENOMIC DNA]</scope>
</reference>
<dbReference type="AlphaFoldDB" id="A0A1F5RXG7"/>
<sequence>MATIYKCDKCKKIIKDECRKASISWWSGFNIGKNGDWPSNIVLCENCFKPFTLIIRKFLNIK</sequence>
<evidence type="ECO:0000313" key="2">
    <source>
        <dbReference type="Proteomes" id="UP000177691"/>
    </source>
</evidence>